<dbReference type="Proteomes" id="UP000005239">
    <property type="component" value="Unassembled WGS sequence"/>
</dbReference>
<keyword evidence="2" id="KW-1185">Reference proteome</keyword>
<protein>
    <submittedName>
        <fullName evidence="1">Uncharacterized protein</fullName>
    </submittedName>
</protein>
<organism evidence="1 2">
    <name type="scientific">Pristionchus pacificus</name>
    <name type="common">Parasitic nematode worm</name>
    <dbReference type="NCBI Taxonomy" id="54126"/>
    <lineage>
        <taxon>Eukaryota</taxon>
        <taxon>Metazoa</taxon>
        <taxon>Ecdysozoa</taxon>
        <taxon>Nematoda</taxon>
        <taxon>Chromadorea</taxon>
        <taxon>Rhabditida</taxon>
        <taxon>Rhabditina</taxon>
        <taxon>Diplogasteromorpha</taxon>
        <taxon>Diplogasteroidea</taxon>
        <taxon>Neodiplogasteridae</taxon>
        <taxon>Pristionchus</taxon>
    </lineage>
</organism>
<proteinExistence type="predicted"/>
<evidence type="ECO:0000313" key="2">
    <source>
        <dbReference type="Proteomes" id="UP000005239"/>
    </source>
</evidence>
<reference evidence="1" key="2">
    <citation type="submission" date="2022-06" db="UniProtKB">
        <authorList>
            <consortium name="EnsemblMetazoa"/>
        </authorList>
    </citation>
    <scope>IDENTIFICATION</scope>
    <source>
        <strain evidence="1">PS312</strain>
    </source>
</reference>
<dbReference type="EnsemblMetazoa" id="PPA40554.1">
    <property type="protein sequence ID" value="PPA40554.1"/>
    <property type="gene ID" value="WBGene00278923"/>
</dbReference>
<dbReference type="AlphaFoldDB" id="A0A8R1UUD0"/>
<accession>A0A8R1UUD0</accession>
<evidence type="ECO:0000313" key="1">
    <source>
        <dbReference type="EnsemblMetazoa" id="PPA40554.1"/>
    </source>
</evidence>
<gene>
    <name evidence="1" type="primary">WBGene00278923</name>
</gene>
<name>A0A8R1UUD0_PRIPA</name>
<reference evidence="2" key="1">
    <citation type="journal article" date="2008" name="Nat. Genet.">
        <title>The Pristionchus pacificus genome provides a unique perspective on nematode lifestyle and parasitism.</title>
        <authorList>
            <person name="Dieterich C."/>
            <person name="Clifton S.W."/>
            <person name="Schuster L.N."/>
            <person name="Chinwalla A."/>
            <person name="Delehaunty K."/>
            <person name="Dinkelacker I."/>
            <person name="Fulton L."/>
            <person name="Fulton R."/>
            <person name="Godfrey J."/>
            <person name="Minx P."/>
            <person name="Mitreva M."/>
            <person name="Roeseler W."/>
            <person name="Tian H."/>
            <person name="Witte H."/>
            <person name="Yang S.P."/>
            <person name="Wilson R.K."/>
            <person name="Sommer R.J."/>
        </authorList>
    </citation>
    <scope>NUCLEOTIDE SEQUENCE [LARGE SCALE GENOMIC DNA]</scope>
    <source>
        <strain evidence="2">PS312</strain>
    </source>
</reference>
<sequence>MMEDNEKKENRRGNSCRDEEESKLLKPGVALRVASSQRLQCRRVVIVFCECFARSRSRTELASSLAKGSSIKSRFLIVGTAISQFEEERENCDHHRERLRYQDDDDFLLLRSYRENEFLAHNCKSPDGNTEIGLIKVTNKCKGRVIHLEYVSLVSNSNEQLLTFGR</sequence>